<dbReference type="EMBL" id="KV442081">
    <property type="protein sequence ID" value="OAQ25252.1"/>
    <property type="molecule type" value="Genomic_DNA"/>
</dbReference>
<proteinExistence type="predicted"/>
<reference evidence="3 4" key="1">
    <citation type="submission" date="2016-05" db="EMBL/GenBank/DDBJ databases">
        <title>Genome sequencing reveals origins of a unique bacterial endosymbiosis in the earliest lineages of terrestrial Fungi.</title>
        <authorList>
            <consortium name="DOE Joint Genome Institute"/>
            <person name="Uehling J."/>
            <person name="Gryganskyi A."/>
            <person name="Hameed K."/>
            <person name="Tschaplinski T."/>
            <person name="Misztal P."/>
            <person name="Wu S."/>
            <person name="Desiro A."/>
            <person name="Vande Pol N."/>
            <person name="Du Z.-Y."/>
            <person name="Zienkiewicz A."/>
            <person name="Zienkiewicz K."/>
            <person name="Morin E."/>
            <person name="Tisserant E."/>
            <person name="Splivallo R."/>
            <person name="Hainaut M."/>
            <person name="Henrissat B."/>
            <person name="Ohm R."/>
            <person name="Kuo A."/>
            <person name="Yan J."/>
            <person name="Lipzen A."/>
            <person name="Nolan M."/>
            <person name="Labutti K."/>
            <person name="Barry K."/>
            <person name="Goldstein A."/>
            <person name="Labbe J."/>
            <person name="Schadt C."/>
            <person name="Tuskan G."/>
            <person name="Grigoriev I."/>
            <person name="Martin F."/>
            <person name="Vilgalys R."/>
            <person name="Bonito G."/>
        </authorList>
    </citation>
    <scope>NUCLEOTIDE SEQUENCE [LARGE SCALE GENOMIC DNA]</scope>
    <source>
        <strain evidence="3 4">AG-77</strain>
    </source>
</reference>
<feature type="region of interest" description="Disordered" evidence="1">
    <location>
        <begin position="21"/>
        <end position="103"/>
    </location>
</feature>
<keyword evidence="4" id="KW-1185">Reference proteome</keyword>
<protein>
    <submittedName>
        <fullName evidence="3">Uncharacterized protein</fullName>
    </submittedName>
</protein>
<evidence type="ECO:0000313" key="3">
    <source>
        <dbReference type="EMBL" id="OAQ25252.1"/>
    </source>
</evidence>
<sequence length="103" mass="11179">MRLITIGLGAYALFALSTVQAQEAAAAPPSPPTAAAVEERTRHLGRGSEEKNSSTPHSQNSSHALISLTPFVAEKNDKAAEKAKNGEEKKKDKNEAKEKRRRR</sequence>
<feature type="compositionally biased region" description="Basic and acidic residues" evidence="1">
    <location>
        <begin position="74"/>
        <end position="103"/>
    </location>
</feature>
<feature type="chain" id="PRO_5008276006" evidence="2">
    <location>
        <begin position="22"/>
        <end position="103"/>
    </location>
</feature>
<dbReference type="Proteomes" id="UP000078512">
    <property type="component" value="Unassembled WGS sequence"/>
</dbReference>
<evidence type="ECO:0000256" key="1">
    <source>
        <dbReference type="SAM" id="MobiDB-lite"/>
    </source>
</evidence>
<dbReference type="AlphaFoldDB" id="A0A197JJ70"/>
<feature type="signal peptide" evidence="2">
    <location>
        <begin position="1"/>
        <end position="21"/>
    </location>
</feature>
<name>A0A197JJ70_9FUNG</name>
<organism evidence="3 4">
    <name type="scientific">Linnemannia elongata AG-77</name>
    <dbReference type="NCBI Taxonomy" id="1314771"/>
    <lineage>
        <taxon>Eukaryota</taxon>
        <taxon>Fungi</taxon>
        <taxon>Fungi incertae sedis</taxon>
        <taxon>Mucoromycota</taxon>
        <taxon>Mortierellomycotina</taxon>
        <taxon>Mortierellomycetes</taxon>
        <taxon>Mortierellales</taxon>
        <taxon>Mortierellaceae</taxon>
        <taxon>Linnemannia</taxon>
    </lineage>
</organism>
<evidence type="ECO:0000313" key="4">
    <source>
        <dbReference type="Proteomes" id="UP000078512"/>
    </source>
</evidence>
<keyword evidence="2" id="KW-0732">Signal</keyword>
<gene>
    <name evidence="3" type="ORF">K457DRAFT_141341</name>
</gene>
<feature type="compositionally biased region" description="Polar residues" evidence="1">
    <location>
        <begin position="53"/>
        <end position="64"/>
    </location>
</feature>
<feature type="compositionally biased region" description="Basic and acidic residues" evidence="1">
    <location>
        <begin position="37"/>
        <end position="52"/>
    </location>
</feature>
<evidence type="ECO:0000256" key="2">
    <source>
        <dbReference type="SAM" id="SignalP"/>
    </source>
</evidence>
<accession>A0A197JJ70</accession>